<sequence>MEENMSIDYIEKQISEAIGNDSITSVEKGQRFLRWTLSYIFDKSDSEIEENDLNYGVLICDGPNDSGVDAAFIENDTISIIQSKYLNSNSYEAIAGFLYKIKTIIIDGISKESRGCLKDVYNATLDMEGIDIYYVTNDSIMENDWKVISKQVKEVEKAIKDNTQTKRVKIRILDINNIEDFIDESRSIVPKKFQGTQMKLILEKYFENKENNTIIAEVSLKSLASFIKNKENYLFYSNIRNFLGKRNKVNKEIERTYNEDPKKFWFYNNGITIVCDRYYDIKDFGNSGASMMIETPQIVNGCQTSSTIYSLWKNQSKEERINQEGTILVKIIEDINSTKRKKITKYTNSQTAVTGKDFFALEEFHYKLQKDFLKLGYNYIIQRKDRIEKKDRKKGNKKYSYLFDKKFNNAFFAKDIVQAFTAGIHFKPAKAKSISNLVPGGSYYDKLFNDQTTPQDARYYFFPYAIMYYSKNIMNHSKNDKLKSVNLLFINIYFKILLFLFQRLDLVTEDIVDIIHCDKDVIEWIDSIFKNQSLNKKILELTEEITKIFLKDTMIKRKIGDNLPKFLKSNVENDAEVIAVLNDKIREEIEDCDEFNIYDIKACLETSIEESSEV</sequence>
<reference evidence="2 3" key="1">
    <citation type="submission" date="2017-09" db="EMBL/GenBank/DDBJ databases">
        <authorList>
            <person name="Thomas P."/>
            <person name="Seyboldt C."/>
        </authorList>
    </citation>
    <scope>NUCLEOTIDE SEQUENCE [LARGE SCALE GENOMIC DNA]</scope>
    <source>
        <strain evidence="2 3">DSM 7534</strain>
    </source>
</reference>
<dbReference type="EMBL" id="CP023671">
    <property type="protein sequence ID" value="AYE33785.1"/>
    <property type="molecule type" value="Genomic_DNA"/>
</dbReference>
<feature type="domain" description="Abortive phage infection protein C-terminal" evidence="1">
    <location>
        <begin position="235"/>
        <end position="547"/>
    </location>
</feature>
<name>A0A9N7JKM1_CLOSE</name>
<evidence type="ECO:0000259" key="1">
    <source>
        <dbReference type="Pfam" id="PF10592"/>
    </source>
</evidence>
<evidence type="ECO:0000313" key="3">
    <source>
        <dbReference type="Proteomes" id="UP000280586"/>
    </source>
</evidence>
<evidence type="ECO:0000313" key="2">
    <source>
        <dbReference type="EMBL" id="AYE33785.1"/>
    </source>
</evidence>
<accession>A0A9N7JKM1</accession>
<gene>
    <name evidence="2" type="ORF">CP523_04500</name>
</gene>
<dbReference type="Pfam" id="PF10592">
    <property type="entry name" value="AIPR"/>
    <property type="match status" value="1"/>
</dbReference>
<dbReference type="Proteomes" id="UP000280586">
    <property type="component" value="Chromosome"/>
</dbReference>
<dbReference type="OrthoDB" id="9806213at2"/>
<dbReference type="InterPro" id="IPR018891">
    <property type="entry name" value="AIPR_C"/>
</dbReference>
<dbReference type="KEGG" id="csep:CP523_04500"/>
<organism evidence="2 3">
    <name type="scientific">Clostridium septicum</name>
    <dbReference type="NCBI Taxonomy" id="1504"/>
    <lineage>
        <taxon>Bacteria</taxon>
        <taxon>Bacillati</taxon>
        <taxon>Bacillota</taxon>
        <taxon>Clostridia</taxon>
        <taxon>Eubacteriales</taxon>
        <taxon>Clostridiaceae</taxon>
        <taxon>Clostridium</taxon>
    </lineage>
</organism>
<proteinExistence type="predicted"/>
<protein>
    <recommendedName>
        <fullName evidence="1">Abortive phage infection protein C-terminal domain-containing protein</fullName>
    </recommendedName>
</protein>
<dbReference type="AlphaFoldDB" id="A0A9N7JKM1"/>